<comment type="pathway">
    <text evidence="2">Protein modification; protein ubiquitination.</text>
</comment>
<evidence type="ECO:0000256" key="5">
    <source>
        <dbReference type="ARBA" id="ARBA00022723"/>
    </source>
</evidence>
<dbReference type="GO" id="GO:0000151">
    <property type="term" value="C:ubiquitin ligase complex"/>
    <property type="evidence" value="ECO:0007669"/>
    <property type="project" value="InterPro"/>
</dbReference>
<dbReference type="SUPFAM" id="SSF57850">
    <property type="entry name" value="RING/U-box"/>
    <property type="match status" value="1"/>
</dbReference>
<dbReference type="GO" id="GO:0061630">
    <property type="term" value="F:ubiquitin protein ligase activity"/>
    <property type="evidence" value="ECO:0007669"/>
    <property type="project" value="UniProtKB-EC"/>
</dbReference>
<keyword evidence="6 8" id="KW-0863">Zinc-finger</keyword>
<evidence type="ECO:0000256" key="8">
    <source>
        <dbReference type="PROSITE-ProRule" id="PRU00175"/>
    </source>
</evidence>
<dbReference type="EMBL" id="JABEBT010000022">
    <property type="protein sequence ID" value="KAF7637151.1"/>
    <property type="molecule type" value="Genomic_DNA"/>
</dbReference>
<keyword evidence="7" id="KW-0862">Zinc</keyword>
<comment type="catalytic activity">
    <reaction evidence="1">
        <text>S-ubiquitinyl-[E2 ubiquitin-conjugating enzyme]-L-cysteine + [acceptor protein]-L-lysine = [E2 ubiquitin-conjugating enzyme]-L-cysteine + N(6)-ubiquitinyl-[acceptor protein]-L-lysine.</text>
        <dbReference type="EC" id="2.3.2.27"/>
    </reaction>
</comment>
<dbReference type="SMART" id="SM00184">
    <property type="entry name" value="RING"/>
    <property type="match status" value="1"/>
</dbReference>
<keyword evidence="12" id="KW-1185">Reference proteome</keyword>
<dbReference type="PANTHER" id="PTHR46076">
    <property type="entry name" value="E3 UBIQUITIN-PROTEIN LIGASE RING1 / RING 2 FAMILY MEMBER"/>
    <property type="match status" value="1"/>
</dbReference>
<dbReference type="Gene3D" id="3.30.40.10">
    <property type="entry name" value="Zinc/RING finger domain, C3HC4 (zinc finger)"/>
    <property type="match status" value="1"/>
</dbReference>
<gene>
    <name evidence="11" type="ORF">Mgra_00003321</name>
</gene>
<dbReference type="AlphaFoldDB" id="A0A8S9ZW02"/>
<evidence type="ECO:0000256" key="2">
    <source>
        <dbReference type="ARBA" id="ARBA00004906"/>
    </source>
</evidence>
<dbReference type="InterPro" id="IPR013083">
    <property type="entry name" value="Znf_RING/FYVE/PHD"/>
</dbReference>
<dbReference type="PROSITE" id="PS00518">
    <property type="entry name" value="ZF_RING_1"/>
    <property type="match status" value="1"/>
</dbReference>
<comment type="caution">
    <text evidence="11">The sequence shown here is derived from an EMBL/GenBank/DDBJ whole genome shotgun (WGS) entry which is preliminary data.</text>
</comment>
<evidence type="ECO:0000259" key="10">
    <source>
        <dbReference type="PROSITE" id="PS50089"/>
    </source>
</evidence>
<proteinExistence type="predicted"/>
<dbReference type="GO" id="GO:0008270">
    <property type="term" value="F:zinc ion binding"/>
    <property type="evidence" value="ECO:0007669"/>
    <property type="project" value="UniProtKB-KW"/>
</dbReference>
<evidence type="ECO:0000256" key="3">
    <source>
        <dbReference type="ARBA" id="ARBA00012483"/>
    </source>
</evidence>
<sequence length="481" mass="54586">MNNGLGPSPTETVTGGKTLELSKYDKVRRPHKLITDETKIKVTSRTLSAELCCPICLDLLTFTMTTKECLHRFCSECITTALMRGNKECPTCRKKIISKRSLRPDPNFDFLINQIWPDRKQYDVECVRMLFKNVSMQLFQKQSNVVSLQRSIQEGIRAQAACRKQRIQGSYDYEKRRRRPKAAILDSNNGLQQNSEELSTSSIEHITVSLTPAAYLDMDTRCSESPIEFSFDESGSTSEGLKKITVKNTNEDSSSTSDSSTTTSSIYTNKGLSQNQKPLSSIDDAHHFGELVENNLEHLAEEMRRRGDELEVELAPSKALLNRGTISTLSTSHYIRTSSEITVAVNSYFFNFAQALNEFLLCLANQTMQNQSHDCATKDFSSNNLFLLSDIKQFFVDRRGRLCSVDTSENLATIFCNSIEWNMHLIIFFDFNSSHEFNLELDTVVGDEFIRYIERFAKTASLDLTAEDGSELREDSNKHQN</sequence>
<name>A0A8S9ZW02_9BILA</name>
<dbReference type="EC" id="2.3.2.27" evidence="3"/>
<keyword evidence="5" id="KW-0479">Metal-binding</keyword>
<feature type="compositionally biased region" description="Low complexity" evidence="9">
    <location>
        <begin position="252"/>
        <end position="265"/>
    </location>
</feature>
<feature type="domain" description="RING-type" evidence="10">
    <location>
        <begin position="53"/>
        <end position="93"/>
    </location>
</feature>
<feature type="region of interest" description="Disordered" evidence="9">
    <location>
        <begin position="245"/>
        <end position="280"/>
    </location>
</feature>
<evidence type="ECO:0000256" key="7">
    <source>
        <dbReference type="ARBA" id="ARBA00022833"/>
    </source>
</evidence>
<dbReference type="OrthoDB" id="337575at2759"/>
<feature type="region of interest" description="Disordered" evidence="9">
    <location>
        <begin position="173"/>
        <end position="198"/>
    </location>
</feature>
<dbReference type="InterPro" id="IPR017907">
    <property type="entry name" value="Znf_RING_CS"/>
</dbReference>
<evidence type="ECO:0000313" key="12">
    <source>
        <dbReference type="Proteomes" id="UP000605970"/>
    </source>
</evidence>
<evidence type="ECO:0000313" key="11">
    <source>
        <dbReference type="EMBL" id="KAF7637151.1"/>
    </source>
</evidence>
<dbReference type="GO" id="GO:0031519">
    <property type="term" value="C:PcG protein complex"/>
    <property type="evidence" value="ECO:0007669"/>
    <property type="project" value="TreeGrafter"/>
</dbReference>
<dbReference type="PANTHER" id="PTHR46076:SF3">
    <property type="entry name" value="E3 UBIQUITIN-PROTEIN LIGASE RING1"/>
    <property type="match status" value="1"/>
</dbReference>
<reference evidence="11" key="1">
    <citation type="journal article" date="2020" name="Ecol. Evol.">
        <title>Genome structure and content of the rice root-knot nematode (Meloidogyne graminicola).</title>
        <authorList>
            <person name="Phan N.T."/>
            <person name="Danchin E.G.J."/>
            <person name="Klopp C."/>
            <person name="Perfus-Barbeoch L."/>
            <person name="Kozlowski D.K."/>
            <person name="Koutsovoulos G.D."/>
            <person name="Lopez-Roques C."/>
            <person name="Bouchez O."/>
            <person name="Zahm M."/>
            <person name="Besnard G."/>
            <person name="Bellafiore S."/>
        </authorList>
    </citation>
    <scope>NUCLEOTIDE SEQUENCE</scope>
    <source>
        <strain evidence="11">VN-18</strain>
    </source>
</reference>
<evidence type="ECO:0000256" key="9">
    <source>
        <dbReference type="SAM" id="MobiDB-lite"/>
    </source>
</evidence>
<feature type="compositionally biased region" description="Polar residues" evidence="9">
    <location>
        <begin position="266"/>
        <end position="279"/>
    </location>
</feature>
<evidence type="ECO:0000256" key="6">
    <source>
        <dbReference type="ARBA" id="ARBA00022771"/>
    </source>
</evidence>
<dbReference type="InterPro" id="IPR001841">
    <property type="entry name" value="Znf_RING"/>
</dbReference>
<protein>
    <recommendedName>
        <fullName evidence="3">RING-type E3 ubiquitin transferase</fullName>
        <ecNumber evidence="3">2.3.2.27</ecNumber>
    </recommendedName>
</protein>
<dbReference type="InterPro" id="IPR043540">
    <property type="entry name" value="RING1/RING2"/>
</dbReference>
<dbReference type="GO" id="GO:0003682">
    <property type="term" value="F:chromatin binding"/>
    <property type="evidence" value="ECO:0007669"/>
    <property type="project" value="TreeGrafter"/>
</dbReference>
<organism evidence="11 12">
    <name type="scientific">Meloidogyne graminicola</name>
    <dbReference type="NCBI Taxonomy" id="189291"/>
    <lineage>
        <taxon>Eukaryota</taxon>
        <taxon>Metazoa</taxon>
        <taxon>Ecdysozoa</taxon>
        <taxon>Nematoda</taxon>
        <taxon>Chromadorea</taxon>
        <taxon>Rhabditida</taxon>
        <taxon>Tylenchina</taxon>
        <taxon>Tylenchomorpha</taxon>
        <taxon>Tylenchoidea</taxon>
        <taxon>Meloidogynidae</taxon>
        <taxon>Meloidogyninae</taxon>
        <taxon>Meloidogyne</taxon>
    </lineage>
</organism>
<accession>A0A8S9ZW02</accession>
<dbReference type="PROSITE" id="PS50089">
    <property type="entry name" value="ZF_RING_2"/>
    <property type="match status" value="1"/>
</dbReference>
<evidence type="ECO:0000256" key="1">
    <source>
        <dbReference type="ARBA" id="ARBA00000900"/>
    </source>
</evidence>
<feature type="compositionally biased region" description="Polar residues" evidence="9">
    <location>
        <begin position="186"/>
        <end position="198"/>
    </location>
</feature>
<evidence type="ECO:0000256" key="4">
    <source>
        <dbReference type="ARBA" id="ARBA00022679"/>
    </source>
</evidence>
<dbReference type="Proteomes" id="UP000605970">
    <property type="component" value="Unassembled WGS sequence"/>
</dbReference>
<dbReference type="Pfam" id="PF13923">
    <property type="entry name" value="zf-C3HC4_2"/>
    <property type="match status" value="1"/>
</dbReference>
<keyword evidence="4" id="KW-0808">Transferase</keyword>